<protein>
    <submittedName>
        <fullName evidence="1">Uncharacterized protein</fullName>
    </submittedName>
</protein>
<dbReference type="STRING" id="857967.G0R5W9"/>
<gene>
    <name evidence="1" type="ORF">IMG5_201710</name>
</gene>
<keyword evidence="2" id="KW-1185">Reference proteome</keyword>
<dbReference type="AlphaFoldDB" id="G0R5W9"/>
<dbReference type="GeneID" id="14903196"/>
<evidence type="ECO:0000313" key="2">
    <source>
        <dbReference type="Proteomes" id="UP000008983"/>
    </source>
</evidence>
<reference evidence="1 2" key="1">
    <citation type="submission" date="2011-07" db="EMBL/GenBank/DDBJ databases">
        <authorList>
            <person name="Coyne R."/>
            <person name="Brami D."/>
            <person name="Johnson J."/>
            <person name="Hostetler J."/>
            <person name="Hannick L."/>
            <person name="Clark T."/>
            <person name="Cassidy-Hanley D."/>
            <person name="Inman J."/>
        </authorList>
    </citation>
    <scope>NUCLEOTIDE SEQUENCE [LARGE SCALE GENOMIC DNA]</scope>
    <source>
        <strain evidence="1 2">G5</strain>
    </source>
</reference>
<proteinExistence type="predicted"/>
<sequence>MIMSQGGSNFHLPLEQDIQAVYPMTEGLIFQFQIKKEIKFNDILLINRNYNKSKYSMYEENIFQNNNANNNNKENQLYSYVTINNHPSSSLKVLGILKRSDDSIIPWLDSYEKIVYVCKDLPILISYNRIQQRHAIHLIRANLEAFEKDSTKLNLNGIFYSLGHFSEGDFLPEMNTSYIVSEIFFEESIKVNMMQKCAILKSGNHGEFIIAMLIFDTSCYLKLYSLSFVNQGENMQNVDSVQNFQINALKNFVIINDVLDFFPVNLFQTEVSIPQIQDFQKQVLRRKNDKNSNFKCLFSNEIKLKQGIISFHKNGSFQLHNGLMKCIMRFDISIPAIIIGNFRQIKSINNFKKFKWIYSC</sequence>
<organism evidence="1 2">
    <name type="scientific">Ichthyophthirius multifiliis</name>
    <name type="common">White spot disease agent</name>
    <name type="synonym">Ich</name>
    <dbReference type="NCBI Taxonomy" id="5932"/>
    <lineage>
        <taxon>Eukaryota</taxon>
        <taxon>Sar</taxon>
        <taxon>Alveolata</taxon>
        <taxon>Ciliophora</taxon>
        <taxon>Intramacronucleata</taxon>
        <taxon>Oligohymenophorea</taxon>
        <taxon>Hymenostomatida</taxon>
        <taxon>Ophryoglenina</taxon>
        <taxon>Ichthyophthirius</taxon>
    </lineage>
</organism>
<accession>G0R5W9</accession>
<evidence type="ECO:0000313" key="1">
    <source>
        <dbReference type="EMBL" id="EGR27146.1"/>
    </source>
</evidence>
<dbReference type="InParanoid" id="G0R5W9"/>
<dbReference type="RefSeq" id="XP_004024030.1">
    <property type="nucleotide sequence ID" value="XM_004023981.1"/>
</dbReference>
<dbReference type="Proteomes" id="UP000008983">
    <property type="component" value="Unassembled WGS sequence"/>
</dbReference>
<name>G0R5W9_ICHMU</name>
<dbReference type="EMBL" id="GL984387">
    <property type="protein sequence ID" value="EGR27146.1"/>
    <property type="molecule type" value="Genomic_DNA"/>
</dbReference>